<accession>A0A1H2KHD9</accession>
<evidence type="ECO:0000313" key="4">
    <source>
        <dbReference type="Proteomes" id="UP000182977"/>
    </source>
</evidence>
<dbReference type="Proteomes" id="UP000182977">
    <property type="component" value="Chromosome I"/>
</dbReference>
<proteinExistence type="predicted"/>
<keyword evidence="4" id="KW-1185">Reference proteome</keyword>
<gene>
    <name evidence="3" type="ORF">SAMN04488563_3839</name>
</gene>
<dbReference type="AlphaFoldDB" id="A0A1H2KHD9"/>
<reference evidence="4" key="1">
    <citation type="submission" date="2016-10" db="EMBL/GenBank/DDBJ databases">
        <authorList>
            <person name="Varghese N."/>
            <person name="Submissions S."/>
        </authorList>
    </citation>
    <scope>NUCLEOTIDE SEQUENCE [LARGE SCALE GENOMIC DNA]</scope>
    <source>
        <strain evidence="4">DSM 45079</strain>
    </source>
</reference>
<dbReference type="STRING" id="419479.SAMN04488563_3839"/>
<name>A0A1H2KHD9_9ACTN</name>
<dbReference type="EMBL" id="LT629791">
    <property type="protein sequence ID" value="SDU68109.1"/>
    <property type="molecule type" value="Genomic_DNA"/>
</dbReference>
<dbReference type="RefSeq" id="WP_046770963.1">
    <property type="nucleotide sequence ID" value="NZ_LBMC01000038.1"/>
</dbReference>
<evidence type="ECO:0000313" key="3">
    <source>
        <dbReference type="EMBL" id="SDU68109.1"/>
    </source>
</evidence>
<keyword evidence="2" id="KW-0812">Transmembrane</keyword>
<sequence length="443" mass="47009">MNEFDDLENTLAAELRRRSGEVLGTDDLAARARRKARVVRRRRAVAVAGVTAVALAIAVPAALSLRSVPQTSAPPVDRPTTSETESIEVPDPGPDTSLPEEPSTTETQSPPGEPPDDTGLETPGRGGTTELVLDGLPTGAPPAIGWMEGTTFHRADGRSVQLPSTQAFEPFQNVLELPNGFLATDFAEVADLDATGTVTATRAGAGIVMSSDSALVAYYDQDAGTIQAAQADGGGTGPGSRDVPAGQTLHPIGFLGDYRLVSNVVTEYETAGVRVDDFGPSAGGDTPPTTPPWDLLSVSAVSESAGLVVGYTEFDETEACSAVYEADADQRLWGTCEYSFFPHFSPDGRYLVGSPPWDGEGMEAVVVVDARTGELVHTYTGSFIWDFTFEDEEHVLINVRIVDDAERQAALVRCDFEGACELATPVVQIDQAEDAYTIGLQRW</sequence>
<feature type="compositionally biased region" description="Low complexity" evidence="1">
    <location>
        <begin position="94"/>
        <end position="110"/>
    </location>
</feature>
<feature type="compositionally biased region" description="Polar residues" evidence="1">
    <location>
        <begin position="69"/>
        <end position="84"/>
    </location>
</feature>
<dbReference type="SUPFAM" id="SSF50969">
    <property type="entry name" value="YVTN repeat-like/Quinoprotein amine dehydrogenase"/>
    <property type="match status" value="1"/>
</dbReference>
<feature type="transmembrane region" description="Helical" evidence="2">
    <location>
        <begin position="44"/>
        <end position="65"/>
    </location>
</feature>
<evidence type="ECO:0000256" key="1">
    <source>
        <dbReference type="SAM" id="MobiDB-lite"/>
    </source>
</evidence>
<dbReference type="OrthoDB" id="5176683at2"/>
<feature type="region of interest" description="Disordered" evidence="1">
    <location>
        <begin position="69"/>
        <end position="137"/>
    </location>
</feature>
<keyword evidence="2" id="KW-1133">Transmembrane helix</keyword>
<protein>
    <submittedName>
        <fullName evidence="3">Uncharacterized protein</fullName>
    </submittedName>
</protein>
<keyword evidence="2" id="KW-0472">Membrane</keyword>
<dbReference type="InterPro" id="IPR011044">
    <property type="entry name" value="Quino_amine_DH_bsu"/>
</dbReference>
<evidence type="ECO:0000256" key="2">
    <source>
        <dbReference type="SAM" id="Phobius"/>
    </source>
</evidence>
<organism evidence="3 4">
    <name type="scientific">Jiangella alkaliphila</name>
    <dbReference type="NCBI Taxonomy" id="419479"/>
    <lineage>
        <taxon>Bacteria</taxon>
        <taxon>Bacillati</taxon>
        <taxon>Actinomycetota</taxon>
        <taxon>Actinomycetes</taxon>
        <taxon>Jiangellales</taxon>
        <taxon>Jiangellaceae</taxon>
        <taxon>Jiangella</taxon>
    </lineage>
</organism>